<evidence type="ECO:0000313" key="9">
    <source>
        <dbReference type="Proteomes" id="UP000654922"/>
    </source>
</evidence>
<organism evidence="6 9">
    <name type="scientific">Aspergillus felis</name>
    <dbReference type="NCBI Taxonomy" id="1287682"/>
    <lineage>
        <taxon>Eukaryota</taxon>
        <taxon>Fungi</taxon>
        <taxon>Dikarya</taxon>
        <taxon>Ascomycota</taxon>
        <taxon>Pezizomycotina</taxon>
        <taxon>Eurotiomycetes</taxon>
        <taxon>Eurotiomycetidae</taxon>
        <taxon>Eurotiales</taxon>
        <taxon>Aspergillaceae</taxon>
        <taxon>Aspergillus</taxon>
        <taxon>Aspergillus subgen. Fumigati</taxon>
    </lineage>
</organism>
<evidence type="ECO:0000256" key="4">
    <source>
        <dbReference type="ARBA" id="ARBA00023136"/>
    </source>
</evidence>
<evidence type="ECO:0000313" key="7">
    <source>
        <dbReference type="EMBL" id="KAF7182819.1"/>
    </source>
</evidence>
<dbReference type="PANTHER" id="PTHR12483">
    <property type="entry name" value="SOLUTE CARRIER FAMILY 31 COPPER TRANSPORTERS"/>
    <property type="match status" value="1"/>
</dbReference>
<keyword evidence="5" id="KW-0187">Copper transport</keyword>
<keyword evidence="5" id="KW-0406">Ion transport</keyword>
<feature type="transmembrane region" description="Helical" evidence="5">
    <location>
        <begin position="171"/>
        <end position="197"/>
    </location>
</feature>
<keyword evidence="8" id="KW-1185">Reference proteome</keyword>
<evidence type="ECO:0000313" key="6">
    <source>
        <dbReference type="EMBL" id="KAF7161915.1"/>
    </source>
</evidence>
<keyword evidence="5" id="KW-0813">Transport</keyword>
<keyword evidence="4 5" id="KW-0472">Membrane</keyword>
<gene>
    <name evidence="6" type="ORF">CNMCM5623_007330</name>
    <name evidence="7" type="ORF">CNMCM7691_002480</name>
</gene>
<feature type="transmembrane region" description="Helical" evidence="5">
    <location>
        <begin position="34"/>
        <end position="54"/>
    </location>
</feature>
<reference evidence="6" key="1">
    <citation type="submission" date="2020-06" db="EMBL/GenBank/DDBJ databases">
        <title>Draft genome sequences of strains closely related to Aspergillus parafelis and Aspergillus hiratsukae.</title>
        <authorList>
            <person name="Dos Santos R.A.C."/>
            <person name="Rivero-Menendez O."/>
            <person name="Steenwyk J.L."/>
            <person name="Mead M.E."/>
            <person name="Goldman G.H."/>
            <person name="Alastruey-Izquierdo A."/>
            <person name="Rokas A."/>
        </authorList>
    </citation>
    <scope>NUCLEOTIDE SEQUENCE</scope>
    <source>
        <strain evidence="6">CNM-CM5623</strain>
        <strain evidence="7">CNM-CM7691</strain>
    </source>
</reference>
<evidence type="ECO:0000256" key="1">
    <source>
        <dbReference type="ARBA" id="ARBA00004141"/>
    </source>
</evidence>
<evidence type="ECO:0000256" key="5">
    <source>
        <dbReference type="RuleBase" id="RU367022"/>
    </source>
</evidence>
<comment type="caution">
    <text evidence="6">The sequence shown here is derived from an EMBL/GenBank/DDBJ whole genome shotgun (WGS) entry which is preliminary data.</text>
</comment>
<dbReference type="GO" id="GO:0005375">
    <property type="term" value="F:copper ion transmembrane transporter activity"/>
    <property type="evidence" value="ECO:0007669"/>
    <property type="project" value="UniProtKB-UniRule"/>
</dbReference>
<dbReference type="GO" id="GO:0005886">
    <property type="term" value="C:plasma membrane"/>
    <property type="evidence" value="ECO:0007669"/>
    <property type="project" value="TreeGrafter"/>
</dbReference>
<comment type="subcellular location">
    <subcellularLocation>
        <location evidence="1 5">Membrane</location>
        <topology evidence="1 5">Multi-pass membrane protein</topology>
    </subcellularLocation>
</comment>
<dbReference type="OrthoDB" id="73901at2759"/>
<dbReference type="EMBL" id="JACBAG010001759">
    <property type="protein sequence ID" value="KAF7182819.1"/>
    <property type="molecule type" value="Genomic_DNA"/>
</dbReference>
<protein>
    <recommendedName>
        <fullName evidence="5">Copper transport protein</fullName>
    </recommendedName>
</protein>
<dbReference type="Pfam" id="PF04145">
    <property type="entry name" value="Ctr"/>
    <property type="match status" value="1"/>
</dbReference>
<dbReference type="EMBL" id="JACBAE010001358">
    <property type="protein sequence ID" value="KAF7161915.1"/>
    <property type="molecule type" value="Genomic_DNA"/>
</dbReference>
<dbReference type="PANTHER" id="PTHR12483:SF27">
    <property type="entry name" value="COPPER TRANSPORT PROTEIN CTR1"/>
    <property type="match status" value="1"/>
</dbReference>
<evidence type="ECO:0000313" key="8">
    <source>
        <dbReference type="Proteomes" id="UP000641853"/>
    </source>
</evidence>
<accession>A0A8H6USU8</accession>
<dbReference type="AlphaFoldDB" id="A0A8H6USU8"/>
<keyword evidence="3 5" id="KW-1133">Transmembrane helix</keyword>
<dbReference type="InterPro" id="IPR007274">
    <property type="entry name" value="Cop_transporter"/>
</dbReference>
<evidence type="ECO:0000256" key="3">
    <source>
        <dbReference type="ARBA" id="ARBA00022989"/>
    </source>
</evidence>
<keyword evidence="5" id="KW-0186">Copper</keyword>
<sequence>MDHSDHRKGMAMSTVFDTNTEITLFFRGWTTTTATSYTLSLIFLFALALFNRFLGVLKFQLDVKHTRPTKRGVPKLQLAPARPRRHAIPKDRLSPLPRYMAVAETDSDHEATFPSAPFLGPDPERTRDGLSFILAQEPQGSLAERRWWSAYRRWSWRRDGTSSLLEGLRALVGYALMLAVMTFNVGVFCAVLGGIVVGELFLGRYARPSSGWQDGACHD</sequence>
<name>A0A8H6USU8_9EURO</name>
<dbReference type="Proteomes" id="UP000654922">
    <property type="component" value="Unassembled WGS sequence"/>
</dbReference>
<keyword evidence="2 5" id="KW-0812">Transmembrane</keyword>
<comment type="similarity">
    <text evidence="5">Belongs to the copper transporter (Ctr) (TC 1.A.56) family. SLC31A subfamily.</text>
</comment>
<proteinExistence type="inferred from homology"/>
<dbReference type="Proteomes" id="UP000641853">
    <property type="component" value="Unassembled WGS sequence"/>
</dbReference>
<evidence type="ECO:0000256" key="2">
    <source>
        <dbReference type="ARBA" id="ARBA00022692"/>
    </source>
</evidence>